<reference evidence="10" key="1">
    <citation type="submission" date="2021-01" db="EMBL/GenBank/DDBJ databases">
        <authorList>
            <person name="Corre E."/>
            <person name="Pelletier E."/>
            <person name="Niang G."/>
            <person name="Scheremetjew M."/>
            <person name="Finn R."/>
            <person name="Kale V."/>
            <person name="Holt S."/>
            <person name="Cochrane G."/>
            <person name="Meng A."/>
            <person name="Brown T."/>
            <person name="Cohen L."/>
        </authorList>
    </citation>
    <scope>NUCLEOTIDE SEQUENCE</scope>
    <source>
        <strain evidence="10">CCMP826</strain>
    </source>
</reference>
<gene>
    <name evidence="10" type="ORF">HTAM1171_LOCUS969</name>
</gene>
<feature type="transmembrane region" description="Helical" evidence="8">
    <location>
        <begin position="465"/>
        <end position="488"/>
    </location>
</feature>
<evidence type="ECO:0000256" key="5">
    <source>
        <dbReference type="ARBA" id="ARBA00023136"/>
    </source>
</evidence>
<evidence type="ECO:0000256" key="8">
    <source>
        <dbReference type="SAM" id="Phobius"/>
    </source>
</evidence>
<dbReference type="EMBL" id="HBGV01001584">
    <property type="protein sequence ID" value="CAD9469473.1"/>
    <property type="molecule type" value="Transcribed_RNA"/>
</dbReference>
<protein>
    <recommendedName>
        <fullName evidence="9">Major facilitator superfamily (MFS) profile domain-containing protein</fullName>
    </recommendedName>
</protein>
<dbReference type="InterPro" id="IPR044770">
    <property type="entry name" value="MFS_spinster-like"/>
</dbReference>
<evidence type="ECO:0000256" key="3">
    <source>
        <dbReference type="ARBA" id="ARBA00022692"/>
    </source>
</evidence>
<feature type="transmembrane region" description="Helical" evidence="8">
    <location>
        <begin position="329"/>
        <end position="349"/>
    </location>
</feature>
<name>A0A7S2E268_9STRA</name>
<dbReference type="PANTHER" id="PTHR23505:SF52">
    <property type="entry name" value="MAJOR FACILITATOR SUPERFAMILY PROTEIN"/>
    <property type="match status" value="1"/>
</dbReference>
<feature type="domain" description="Major facilitator superfamily (MFS) profile" evidence="9">
    <location>
        <begin position="59"/>
        <end position="506"/>
    </location>
</feature>
<proteinExistence type="inferred from homology"/>
<feature type="transmembrane region" description="Helical" evidence="8">
    <location>
        <begin position="222"/>
        <end position="244"/>
    </location>
</feature>
<feature type="transmembrane region" description="Helical" evidence="8">
    <location>
        <begin position="194"/>
        <end position="216"/>
    </location>
</feature>
<dbReference type="GO" id="GO:0016020">
    <property type="term" value="C:membrane"/>
    <property type="evidence" value="ECO:0007669"/>
    <property type="project" value="UniProtKB-SubCell"/>
</dbReference>
<keyword evidence="4 8" id="KW-1133">Transmembrane helix</keyword>
<dbReference type="Gene3D" id="1.20.1250.20">
    <property type="entry name" value="MFS general substrate transporter like domains"/>
    <property type="match status" value="1"/>
</dbReference>
<evidence type="ECO:0000259" key="9">
    <source>
        <dbReference type="PROSITE" id="PS50850"/>
    </source>
</evidence>
<organism evidence="10">
    <name type="scientific">Helicotheca tamesis</name>
    <dbReference type="NCBI Taxonomy" id="374047"/>
    <lineage>
        <taxon>Eukaryota</taxon>
        <taxon>Sar</taxon>
        <taxon>Stramenopiles</taxon>
        <taxon>Ochrophyta</taxon>
        <taxon>Bacillariophyta</taxon>
        <taxon>Mediophyceae</taxon>
        <taxon>Lithodesmiophycidae</taxon>
        <taxon>Lithodesmiales</taxon>
        <taxon>Lithodesmiaceae</taxon>
        <taxon>Helicotheca</taxon>
    </lineage>
</organism>
<comment type="similarity">
    <text evidence="6">Belongs to the major facilitator superfamily. Spinster (TC 2.A.1.49) family.</text>
</comment>
<dbReference type="AlphaFoldDB" id="A0A7S2E268"/>
<keyword evidence="2" id="KW-0813">Transport</keyword>
<sequence length="506" mass="52607">MRQSKRKQAEHPTFPHDTSPSHVSLHAKTKIKEVDVDTTNDAAPSFLDGNNGPNPYLSVIFPLLLVYVSNQWSRSSIYYLVNFSDSASVTAQNAMNVDIGFSQAQYGALASVAFTALFAFASLAAGNLADRSDRKLLTAVSAVAWSVATVATASASSYGEVVAARIFMGLACAFSTPSAYTLIRDLVPSDRAALASSIYGSGVYLGGALASLSILLDNSLGWRGALGTIAAYGLVSAGLSYAVLPPDPKRNIVDDAGQSSKEKDQTTVDNESSEQLSSIITDATDVLSTSRVRWLFAASFFRFCSGLCIGVWAAPYFRLAFPDDSTSYAVVNAFIVSLCGVTSGVVGGWSADKAGAAAVRAGSNENAGRLAVPIVGSLLAVPTWWFAVHSPTFELAMFWLGMEYLVAECWFGPVVAVLQSSVGSGLGGTAQGMFTLCGAVGNFAPSALGILYGQAAATTVEDGSALSSLLGTGVCAGYILSAVCFTISAQASNEGTGKASLLEKQS</sequence>
<keyword evidence="5 8" id="KW-0472">Membrane</keyword>
<feature type="transmembrane region" description="Helical" evidence="8">
    <location>
        <begin position="399"/>
        <end position="418"/>
    </location>
</feature>
<evidence type="ECO:0000256" key="7">
    <source>
        <dbReference type="SAM" id="MobiDB-lite"/>
    </source>
</evidence>
<evidence type="ECO:0000256" key="1">
    <source>
        <dbReference type="ARBA" id="ARBA00004141"/>
    </source>
</evidence>
<dbReference type="InterPro" id="IPR036259">
    <property type="entry name" value="MFS_trans_sf"/>
</dbReference>
<comment type="subcellular location">
    <subcellularLocation>
        <location evidence="1">Membrane</location>
        <topology evidence="1">Multi-pass membrane protein</topology>
    </subcellularLocation>
</comment>
<dbReference type="PROSITE" id="PS50850">
    <property type="entry name" value="MFS"/>
    <property type="match status" value="1"/>
</dbReference>
<dbReference type="GO" id="GO:0022857">
    <property type="term" value="F:transmembrane transporter activity"/>
    <property type="evidence" value="ECO:0007669"/>
    <property type="project" value="InterPro"/>
</dbReference>
<feature type="region of interest" description="Disordered" evidence="7">
    <location>
        <begin position="253"/>
        <end position="273"/>
    </location>
</feature>
<feature type="transmembrane region" description="Helical" evidence="8">
    <location>
        <begin position="162"/>
        <end position="182"/>
    </location>
</feature>
<feature type="region of interest" description="Disordered" evidence="7">
    <location>
        <begin position="1"/>
        <end position="24"/>
    </location>
</feature>
<feature type="transmembrane region" description="Helical" evidence="8">
    <location>
        <begin position="294"/>
        <end position="317"/>
    </location>
</feature>
<accession>A0A7S2E268</accession>
<feature type="transmembrane region" description="Helical" evidence="8">
    <location>
        <begin position="430"/>
        <end position="453"/>
    </location>
</feature>
<evidence type="ECO:0000256" key="4">
    <source>
        <dbReference type="ARBA" id="ARBA00022989"/>
    </source>
</evidence>
<feature type="transmembrane region" description="Helical" evidence="8">
    <location>
        <begin position="104"/>
        <end position="124"/>
    </location>
</feature>
<dbReference type="InterPro" id="IPR020846">
    <property type="entry name" value="MFS_dom"/>
</dbReference>
<evidence type="ECO:0000313" key="10">
    <source>
        <dbReference type="EMBL" id="CAD9469473.1"/>
    </source>
</evidence>
<dbReference type="InterPro" id="IPR011701">
    <property type="entry name" value="MFS"/>
</dbReference>
<dbReference type="Pfam" id="PF07690">
    <property type="entry name" value="MFS_1"/>
    <property type="match status" value="1"/>
</dbReference>
<dbReference type="SUPFAM" id="SSF103473">
    <property type="entry name" value="MFS general substrate transporter"/>
    <property type="match status" value="1"/>
</dbReference>
<feature type="transmembrane region" description="Helical" evidence="8">
    <location>
        <begin position="370"/>
        <end position="387"/>
    </location>
</feature>
<feature type="transmembrane region" description="Helical" evidence="8">
    <location>
        <begin position="136"/>
        <end position="156"/>
    </location>
</feature>
<keyword evidence="3 8" id="KW-0812">Transmembrane</keyword>
<evidence type="ECO:0000256" key="2">
    <source>
        <dbReference type="ARBA" id="ARBA00022448"/>
    </source>
</evidence>
<dbReference type="PANTHER" id="PTHR23505">
    <property type="entry name" value="SPINSTER"/>
    <property type="match status" value="1"/>
</dbReference>
<evidence type="ECO:0000256" key="6">
    <source>
        <dbReference type="ARBA" id="ARBA00024338"/>
    </source>
</evidence>